<dbReference type="PANTHER" id="PTHR33408:SF2">
    <property type="entry name" value="TRANSPOSASE DDE DOMAIN-CONTAINING PROTEIN"/>
    <property type="match status" value="1"/>
</dbReference>
<keyword evidence="3" id="KW-1185">Reference proteome</keyword>
<dbReference type="PANTHER" id="PTHR33408">
    <property type="entry name" value="TRANSPOSASE"/>
    <property type="match status" value="1"/>
</dbReference>
<feature type="region of interest" description="Disordered" evidence="1">
    <location>
        <begin position="43"/>
        <end position="62"/>
    </location>
</feature>
<evidence type="ECO:0000256" key="1">
    <source>
        <dbReference type="SAM" id="MobiDB-lite"/>
    </source>
</evidence>
<name>A0A926HY22_9FIRM</name>
<sequence>MHAGKAKNDTGQRAHGDIFHTATVETILPAEKQNDKCTPARLRTTPASGHTEANSLPPAARRSCRRRIGKKNARRRAVFQYIIYCGEDRTDTKTFIPFLEKLCQKYPVNRVMADSGYESEENYHYVDGREQLSLFVKPSNREQKKKRKYKSDIGRRENMAYDEEKDIYTCAQGQKLQTVAVKIGSQRRAMSRM</sequence>
<protein>
    <recommendedName>
        <fullName evidence="4">Transposase</fullName>
    </recommendedName>
</protein>
<proteinExistence type="predicted"/>
<evidence type="ECO:0000313" key="2">
    <source>
        <dbReference type="EMBL" id="MBC8544382.1"/>
    </source>
</evidence>
<gene>
    <name evidence="2" type="ORF">H8730_12620</name>
</gene>
<dbReference type="AlphaFoldDB" id="A0A926HY22"/>
<organism evidence="2 3">
    <name type="scientific">Bianquea renquensis</name>
    <dbReference type="NCBI Taxonomy" id="2763661"/>
    <lineage>
        <taxon>Bacteria</taxon>
        <taxon>Bacillati</taxon>
        <taxon>Bacillota</taxon>
        <taxon>Clostridia</taxon>
        <taxon>Eubacteriales</taxon>
        <taxon>Bianqueaceae</taxon>
        <taxon>Bianquea</taxon>
    </lineage>
</organism>
<dbReference type="Proteomes" id="UP000657006">
    <property type="component" value="Unassembled WGS sequence"/>
</dbReference>
<dbReference type="EMBL" id="JACRSQ010000020">
    <property type="protein sequence ID" value="MBC8544382.1"/>
    <property type="molecule type" value="Genomic_DNA"/>
</dbReference>
<feature type="compositionally biased region" description="Polar residues" evidence="1">
    <location>
        <begin position="45"/>
        <end position="54"/>
    </location>
</feature>
<evidence type="ECO:0000313" key="3">
    <source>
        <dbReference type="Proteomes" id="UP000657006"/>
    </source>
</evidence>
<accession>A0A926HY22</accession>
<dbReference type="RefSeq" id="WP_177718839.1">
    <property type="nucleotide sequence ID" value="NZ_JACRSQ010000020.1"/>
</dbReference>
<evidence type="ECO:0008006" key="4">
    <source>
        <dbReference type="Google" id="ProtNLM"/>
    </source>
</evidence>
<comment type="caution">
    <text evidence="2">The sequence shown here is derived from an EMBL/GenBank/DDBJ whole genome shotgun (WGS) entry which is preliminary data.</text>
</comment>
<reference evidence="2" key="1">
    <citation type="submission" date="2020-08" db="EMBL/GenBank/DDBJ databases">
        <title>Genome public.</title>
        <authorList>
            <person name="Liu C."/>
            <person name="Sun Q."/>
        </authorList>
    </citation>
    <scope>NUCLEOTIDE SEQUENCE</scope>
    <source>
        <strain evidence="2">NSJ-32</strain>
    </source>
</reference>